<dbReference type="OMA" id="YTCRVRP"/>
<dbReference type="AlphaFoldDB" id="K0T7K8"/>
<evidence type="ECO:0000313" key="3">
    <source>
        <dbReference type="Proteomes" id="UP000266841"/>
    </source>
</evidence>
<dbReference type="eggNOG" id="ENOG502T702">
    <property type="taxonomic scope" value="Eukaryota"/>
</dbReference>
<feature type="region of interest" description="Disordered" evidence="1">
    <location>
        <begin position="87"/>
        <end position="129"/>
    </location>
</feature>
<keyword evidence="3" id="KW-1185">Reference proteome</keyword>
<organism evidence="2 3">
    <name type="scientific">Thalassiosira oceanica</name>
    <name type="common">Marine diatom</name>
    <dbReference type="NCBI Taxonomy" id="159749"/>
    <lineage>
        <taxon>Eukaryota</taxon>
        <taxon>Sar</taxon>
        <taxon>Stramenopiles</taxon>
        <taxon>Ochrophyta</taxon>
        <taxon>Bacillariophyta</taxon>
        <taxon>Coscinodiscophyceae</taxon>
        <taxon>Thalassiosirophycidae</taxon>
        <taxon>Thalassiosirales</taxon>
        <taxon>Thalassiosiraceae</taxon>
        <taxon>Thalassiosira</taxon>
    </lineage>
</organism>
<dbReference type="EMBL" id="AGNL01010242">
    <property type="protein sequence ID" value="EJK69306.1"/>
    <property type="molecule type" value="Genomic_DNA"/>
</dbReference>
<protein>
    <submittedName>
        <fullName evidence="2">Uncharacterized protein</fullName>
    </submittedName>
</protein>
<comment type="caution">
    <text evidence="2">The sequence shown here is derived from an EMBL/GenBank/DDBJ whole genome shotgun (WGS) entry which is preliminary data.</text>
</comment>
<accession>K0T7K8</accession>
<dbReference type="Proteomes" id="UP000266841">
    <property type="component" value="Unassembled WGS sequence"/>
</dbReference>
<dbReference type="OrthoDB" id="42202at2759"/>
<reference evidence="2 3" key="1">
    <citation type="journal article" date="2012" name="Genome Biol.">
        <title>Genome and low-iron response of an oceanic diatom adapted to chronic iron limitation.</title>
        <authorList>
            <person name="Lommer M."/>
            <person name="Specht M."/>
            <person name="Roy A.S."/>
            <person name="Kraemer L."/>
            <person name="Andreson R."/>
            <person name="Gutowska M.A."/>
            <person name="Wolf J."/>
            <person name="Bergner S.V."/>
            <person name="Schilhabel M.B."/>
            <person name="Klostermeier U.C."/>
            <person name="Beiko R.G."/>
            <person name="Rosenstiel P."/>
            <person name="Hippler M."/>
            <person name="Laroche J."/>
        </authorList>
    </citation>
    <scope>NUCLEOTIDE SEQUENCE [LARGE SCALE GENOMIC DNA]</scope>
    <source>
        <strain evidence="2 3">CCMP1005</strain>
    </source>
</reference>
<sequence>MGGVSPVGPEARINLGKNNRVRAVCLDFNLITRSLEERRKQAEQQTQADSRTSTGTTTSSNLSASPVKVKPDVSLVNQFANLLNIKLGGTNSNVPNRKEDDDLSLLLGSPGKENTKPDSNRTPVSVKAPPHMDIRDKYAAKLRSKIDGGVAGLQLANAEKDDNAPRGDASLHLAARNLISTEGIDSSKSKSRWLATSGVGKLLSFLSSRSMHIALLPMPSTDTKPISDEDVEQTRREMSDLAKQLPHVHFDVTIPDGRRRGDVGKSNVDAAVDVLNTVSTKLEGVQPIKLVVVSDRDDYLLAARDKGMYTCRVRPANKRRASFTVNYDVDEVSDVQDIVNEINGISFNSALKG</sequence>
<proteinExistence type="predicted"/>
<evidence type="ECO:0000256" key="1">
    <source>
        <dbReference type="SAM" id="MobiDB-lite"/>
    </source>
</evidence>
<gene>
    <name evidence="2" type="ORF">THAOC_09449</name>
</gene>
<feature type="compositionally biased region" description="Low complexity" evidence="1">
    <location>
        <begin position="46"/>
        <end position="65"/>
    </location>
</feature>
<name>K0T7K8_THAOC</name>
<feature type="region of interest" description="Disordered" evidence="1">
    <location>
        <begin position="39"/>
        <end position="66"/>
    </location>
</feature>
<evidence type="ECO:0000313" key="2">
    <source>
        <dbReference type="EMBL" id="EJK69306.1"/>
    </source>
</evidence>